<feature type="transmembrane region" description="Helical" evidence="1">
    <location>
        <begin position="68"/>
        <end position="87"/>
    </location>
</feature>
<keyword evidence="1" id="KW-0812">Transmembrane</keyword>
<dbReference type="OrthoDB" id="256197at2"/>
<evidence type="ECO:0000256" key="1">
    <source>
        <dbReference type="SAM" id="Phobius"/>
    </source>
</evidence>
<feature type="transmembrane region" description="Helical" evidence="1">
    <location>
        <begin position="38"/>
        <end position="56"/>
    </location>
</feature>
<proteinExistence type="predicted"/>
<dbReference type="AlphaFoldDB" id="A0A5C6A9V4"/>
<protein>
    <submittedName>
        <fullName evidence="2">Uncharacterized protein</fullName>
    </submittedName>
</protein>
<keyword evidence="3" id="KW-1185">Reference proteome</keyword>
<evidence type="ECO:0000313" key="2">
    <source>
        <dbReference type="EMBL" id="TWT96098.1"/>
    </source>
</evidence>
<organism evidence="2 3">
    <name type="scientific">Botrimarina colliarenosi</name>
    <dbReference type="NCBI Taxonomy" id="2528001"/>
    <lineage>
        <taxon>Bacteria</taxon>
        <taxon>Pseudomonadati</taxon>
        <taxon>Planctomycetota</taxon>
        <taxon>Planctomycetia</taxon>
        <taxon>Pirellulales</taxon>
        <taxon>Lacipirellulaceae</taxon>
        <taxon>Botrimarina</taxon>
    </lineage>
</organism>
<reference evidence="2 3" key="1">
    <citation type="submission" date="2019-02" db="EMBL/GenBank/DDBJ databases">
        <title>Deep-cultivation of Planctomycetes and their phenomic and genomic characterization uncovers novel biology.</title>
        <authorList>
            <person name="Wiegand S."/>
            <person name="Jogler M."/>
            <person name="Boedeker C."/>
            <person name="Pinto D."/>
            <person name="Vollmers J."/>
            <person name="Rivas-Marin E."/>
            <person name="Kohn T."/>
            <person name="Peeters S.H."/>
            <person name="Heuer A."/>
            <person name="Rast P."/>
            <person name="Oberbeckmann S."/>
            <person name="Bunk B."/>
            <person name="Jeske O."/>
            <person name="Meyerdierks A."/>
            <person name="Storesund J.E."/>
            <person name="Kallscheuer N."/>
            <person name="Luecker S."/>
            <person name="Lage O.M."/>
            <person name="Pohl T."/>
            <person name="Merkel B.J."/>
            <person name="Hornburger P."/>
            <person name="Mueller R.-W."/>
            <person name="Bruemmer F."/>
            <person name="Labrenz M."/>
            <person name="Spormann A.M."/>
            <person name="Op Den Camp H."/>
            <person name="Overmann J."/>
            <person name="Amann R."/>
            <person name="Jetten M.S.M."/>
            <person name="Mascher T."/>
            <person name="Medema M.H."/>
            <person name="Devos D.P."/>
            <person name="Kaster A.-K."/>
            <person name="Ovreas L."/>
            <person name="Rohde M."/>
            <person name="Galperin M.Y."/>
            <person name="Jogler C."/>
        </authorList>
    </citation>
    <scope>NUCLEOTIDE SEQUENCE [LARGE SCALE GENOMIC DNA]</scope>
    <source>
        <strain evidence="2 3">Pla108</strain>
    </source>
</reference>
<dbReference type="RefSeq" id="WP_146445885.1">
    <property type="nucleotide sequence ID" value="NZ_SJPR01000004.1"/>
</dbReference>
<gene>
    <name evidence="2" type="ORF">Pla108_31800</name>
</gene>
<sequence>MSADSPSSDRPARPPGAAVDALLTRLAEQLHRAIATRVGWQVLAAVTLVGWVALIVDRLFEPSATVRLVVELSLLAAGVGWLLLVAAPRLLRPIGPRDVVTLLHRDRPGEAALIATSLDLRAHDRGNRQLADAAIADADAVAAKLGDPRLVRPPSTTGAACFAAAAAAAALLLAASRPELAASYAKRVALSDAPWPRRVQLVVEGFERDAATNEWTRVVARGEPAEFIVVAEVEADDAPPETLWARGARATGQRSLTSLTRIGAPETGPVLRQRYRRRFERVDDDLALTVRGGDARLQLRLIAADRPALTDLTVRCEPPAYLDATPTSAGASTLQPLPEGSVARLIAGASKPLASVEATYRDGATPTETPLDARLESEGTRLVVATPPLSGSLVVTLTATDADGLTSEPIELPLEVALDSPPSVLLSLEGVGRSVTRDARLPVEIRLQDDHALADVRLELRRGDETIVLPLDPPATLPGRVAAEADLLSLRSADPRRRLTLDPGDRFTLVATAADRYDLAERPRAESRPIEIEVTTPAELLARLGDAQRELRGSLEAILSDVQRLEYQIDLRRRRAAEGQGDDGGRRWAAERQLDARKAANGVAEAAQRADGLRLQVVNNRLDQPDLVDRLKRRVVRPLRLVEEEQLAQSVKALQQIGEGTPDDSLAAALAGVRSAEAELERVLASLDTQQTYNEVVALLRGLIREQQRVNEKTSRQESESVRSLFD</sequence>
<keyword evidence="1" id="KW-0472">Membrane</keyword>
<dbReference type="Proteomes" id="UP000317421">
    <property type="component" value="Unassembled WGS sequence"/>
</dbReference>
<evidence type="ECO:0000313" key="3">
    <source>
        <dbReference type="Proteomes" id="UP000317421"/>
    </source>
</evidence>
<comment type="caution">
    <text evidence="2">The sequence shown here is derived from an EMBL/GenBank/DDBJ whole genome shotgun (WGS) entry which is preliminary data.</text>
</comment>
<name>A0A5C6A9V4_9BACT</name>
<accession>A0A5C6A9V4</accession>
<dbReference type="EMBL" id="SJPR01000004">
    <property type="protein sequence ID" value="TWT96098.1"/>
    <property type="molecule type" value="Genomic_DNA"/>
</dbReference>
<keyword evidence="1" id="KW-1133">Transmembrane helix</keyword>